<dbReference type="AlphaFoldDB" id="A0A0C3NWX2"/>
<evidence type="ECO:0000313" key="1">
    <source>
        <dbReference type="EMBL" id="KIN99693.1"/>
    </source>
</evidence>
<dbReference type="EMBL" id="KN832002">
    <property type="protein sequence ID" value="KIN99693.1"/>
    <property type="molecule type" value="Genomic_DNA"/>
</dbReference>
<protein>
    <submittedName>
        <fullName evidence="1">Uncharacterized protein</fullName>
    </submittedName>
</protein>
<proteinExistence type="predicted"/>
<keyword evidence="2" id="KW-1185">Reference proteome</keyword>
<gene>
    <name evidence="1" type="ORF">M404DRAFT_1004413</name>
</gene>
<sequence>MTHVCTVRGFAGLEEGLIILRVGACLCKSRKFPHVHRLFSAPMTFNDESVLTP</sequence>
<dbReference type="HOGENOM" id="CLU_3069695_0_0_1"/>
<dbReference type="InParanoid" id="A0A0C3NWX2"/>
<name>A0A0C3NWX2_PISTI</name>
<accession>A0A0C3NWX2</accession>
<reference evidence="1 2" key="1">
    <citation type="submission" date="2014-04" db="EMBL/GenBank/DDBJ databases">
        <authorList>
            <consortium name="DOE Joint Genome Institute"/>
            <person name="Kuo A."/>
            <person name="Kohler A."/>
            <person name="Costa M.D."/>
            <person name="Nagy L.G."/>
            <person name="Floudas D."/>
            <person name="Copeland A."/>
            <person name="Barry K.W."/>
            <person name="Cichocki N."/>
            <person name="Veneault-Fourrey C."/>
            <person name="LaButti K."/>
            <person name="Lindquist E.A."/>
            <person name="Lipzen A."/>
            <person name="Lundell T."/>
            <person name="Morin E."/>
            <person name="Murat C."/>
            <person name="Sun H."/>
            <person name="Tunlid A."/>
            <person name="Henrissat B."/>
            <person name="Grigoriev I.V."/>
            <person name="Hibbett D.S."/>
            <person name="Martin F."/>
            <person name="Nordberg H.P."/>
            <person name="Cantor M.N."/>
            <person name="Hua S.X."/>
        </authorList>
    </citation>
    <scope>NUCLEOTIDE SEQUENCE [LARGE SCALE GENOMIC DNA]</scope>
    <source>
        <strain evidence="1 2">Marx 270</strain>
    </source>
</reference>
<evidence type="ECO:0000313" key="2">
    <source>
        <dbReference type="Proteomes" id="UP000054217"/>
    </source>
</evidence>
<reference evidence="2" key="2">
    <citation type="submission" date="2015-01" db="EMBL/GenBank/DDBJ databases">
        <title>Evolutionary Origins and Diversification of the Mycorrhizal Mutualists.</title>
        <authorList>
            <consortium name="DOE Joint Genome Institute"/>
            <consortium name="Mycorrhizal Genomics Consortium"/>
            <person name="Kohler A."/>
            <person name="Kuo A."/>
            <person name="Nagy L.G."/>
            <person name="Floudas D."/>
            <person name="Copeland A."/>
            <person name="Barry K.W."/>
            <person name="Cichocki N."/>
            <person name="Veneault-Fourrey C."/>
            <person name="LaButti K."/>
            <person name="Lindquist E.A."/>
            <person name="Lipzen A."/>
            <person name="Lundell T."/>
            <person name="Morin E."/>
            <person name="Murat C."/>
            <person name="Riley R."/>
            <person name="Ohm R."/>
            <person name="Sun H."/>
            <person name="Tunlid A."/>
            <person name="Henrissat B."/>
            <person name="Grigoriev I.V."/>
            <person name="Hibbett D.S."/>
            <person name="Martin F."/>
        </authorList>
    </citation>
    <scope>NUCLEOTIDE SEQUENCE [LARGE SCALE GENOMIC DNA]</scope>
    <source>
        <strain evidence="2">Marx 270</strain>
    </source>
</reference>
<organism evidence="1 2">
    <name type="scientific">Pisolithus tinctorius Marx 270</name>
    <dbReference type="NCBI Taxonomy" id="870435"/>
    <lineage>
        <taxon>Eukaryota</taxon>
        <taxon>Fungi</taxon>
        <taxon>Dikarya</taxon>
        <taxon>Basidiomycota</taxon>
        <taxon>Agaricomycotina</taxon>
        <taxon>Agaricomycetes</taxon>
        <taxon>Agaricomycetidae</taxon>
        <taxon>Boletales</taxon>
        <taxon>Sclerodermatineae</taxon>
        <taxon>Pisolithaceae</taxon>
        <taxon>Pisolithus</taxon>
    </lineage>
</organism>
<dbReference type="Proteomes" id="UP000054217">
    <property type="component" value="Unassembled WGS sequence"/>
</dbReference>